<evidence type="ECO:0000313" key="2">
    <source>
        <dbReference type="EMBL" id="ROT62878.1"/>
    </source>
</evidence>
<reference evidence="2 3" key="1">
    <citation type="submission" date="2018-04" db="EMBL/GenBank/DDBJ databases">
        <authorList>
            <person name="Zhang X."/>
            <person name="Yuan J."/>
            <person name="Li F."/>
            <person name="Xiang J."/>
        </authorList>
    </citation>
    <scope>NUCLEOTIDE SEQUENCE [LARGE SCALE GENOMIC DNA]</scope>
    <source>
        <tissue evidence="2">Muscle</tissue>
    </source>
</reference>
<dbReference type="Proteomes" id="UP000283509">
    <property type="component" value="Unassembled WGS sequence"/>
</dbReference>
<accession>A0A3R7LS22</accession>
<comment type="caution">
    <text evidence="2">The sequence shown here is derived from an EMBL/GenBank/DDBJ whole genome shotgun (WGS) entry which is preliminary data.</text>
</comment>
<dbReference type="AlphaFoldDB" id="A0A3R7LS22"/>
<dbReference type="CDD" id="cd01099">
    <property type="entry name" value="PAN_AP_HGF"/>
    <property type="match status" value="1"/>
</dbReference>
<evidence type="ECO:0000313" key="3">
    <source>
        <dbReference type="Proteomes" id="UP000283509"/>
    </source>
</evidence>
<dbReference type="SMART" id="SM00473">
    <property type="entry name" value="PAN_AP"/>
    <property type="match status" value="2"/>
</dbReference>
<dbReference type="OrthoDB" id="6348950at2759"/>
<dbReference type="PANTHER" id="PTHR36902">
    <property type="entry name" value="ENRICHED IN SURFACE-LABELED PROTEOME PROTEIN 9"/>
    <property type="match status" value="1"/>
</dbReference>
<dbReference type="Pfam" id="PF00024">
    <property type="entry name" value="PAN_1"/>
    <property type="match status" value="2"/>
</dbReference>
<feature type="domain" description="Apple" evidence="1">
    <location>
        <begin position="510"/>
        <end position="591"/>
    </location>
</feature>
<feature type="non-terminal residue" evidence="2">
    <location>
        <position position="621"/>
    </location>
</feature>
<dbReference type="Gene3D" id="3.50.4.10">
    <property type="entry name" value="Hepatocyte Growth Factor"/>
    <property type="match status" value="2"/>
</dbReference>
<dbReference type="SUPFAM" id="SSF57414">
    <property type="entry name" value="Hairpin loop containing domain-like"/>
    <property type="match status" value="1"/>
</dbReference>
<name>A0A3R7LS22_PENVA</name>
<protein>
    <recommendedName>
        <fullName evidence="1">Apple domain-containing protein</fullName>
    </recommendedName>
</protein>
<dbReference type="Pfam" id="PF25898">
    <property type="entry name" value="LolA_2nd_metazoa"/>
    <property type="match status" value="1"/>
</dbReference>
<dbReference type="PANTHER" id="PTHR36902:SF1">
    <property type="entry name" value="ENRICHED IN SURFACE-LABELED PROTEOME PROTEIN 9"/>
    <property type="match status" value="1"/>
</dbReference>
<dbReference type="EMBL" id="QCYY01003531">
    <property type="protein sequence ID" value="ROT62878.1"/>
    <property type="molecule type" value="Genomic_DNA"/>
</dbReference>
<reference evidence="2 3" key="2">
    <citation type="submission" date="2019-01" db="EMBL/GenBank/DDBJ databases">
        <title>The decoding of complex shrimp genome reveals the adaptation for benthos swimmer, frequently molting mechanism and breeding impact on genome.</title>
        <authorList>
            <person name="Sun Y."/>
            <person name="Gao Y."/>
            <person name="Yu Y."/>
        </authorList>
    </citation>
    <scope>NUCLEOTIDE SEQUENCE [LARGE SCALE GENOMIC DNA]</scope>
    <source>
        <tissue evidence="2">Muscle</tissue>
    </source>
</reference>
<dbReference type="InterPro" id="IPR058831">
    <property type="entry name" value="LolA-like_dom_2nd"/>
</dbReference>
<evidence type="ECO:0000259" key="1">
    <source>
        <dbReference type="PROSITE" id="PS50948"/>
    </source>
</evidence>
<organism evidence="2 3">
    <name type="scientific">Penaeus vannamei</name>
    <name type="common">Whiteleg shrimp</name>
    <name type="synonym">Litopenaeus vannamei</name>
    <dbReference type="NCBI Taxonomy" id="6689"/>
    <lineage>
        <taxon>Eukaryota</taxon>
        <taxon>Metazoa</taxon>
        <taxon>Ecdysozoa</taxon>
        <taxon>Arthropoda</taxon>
        <taxon>Crustacea</taxon>
        <taxon>Multicrustacea</taxon>
        <taxon>Malacostraca</taxon>
        <taxon>Eumalacostraca</taxon>
        <taxon>Eucarida</taxon>
        <taxon>Decapoda</taxon>
        <taxon>Dendrobranchiata</taxon>
        <taxon>Penaeoidea</taxon>
        <taxon>Penaeidae</taxon>
        <taxon>Penaeus</taxon>
    </lineage>
</organism>
<keyword evidence="3" id="KW-1185">Reference proteome</keyword>
<gene>
    <name evidence="2" type="ORF">C7M84_019269</name>
</gene>
<dbReference type="InterPro" id="IPR003609">
    <property type="entry name" value="Pan_app"/>
</dbReference>
<dbReference type="PROSITE" id="PS50948">
    <property type="entry name" value="PAN"/>
    <property type="match status" value="1"/>
</dbReference>
<sequence>MCERWLACEGQQSVMIYYYFSQKPWEMPEAPFFSIGGDRLPVQIEVQFMDESERIQYNVQSFVPFVKDPTLTETPRGESCEGLVGVAGGGHVPRVPHHFTFSQEVVGNPQIDGVNLGSQSLQRIQVTYSEVLSLSRLDYPYSTNRLKIIHDFNTGVQYVIDRVSGNCNRTWIPAITYDSNMNVMLGPNQLFHLDDSFAFVGQRDTRGSVADLWTSTRSDLPDPATGGFQNFPKAVLEYYFVTTREETPEGKEEINVPLRGDVFVVAMMTANFYDFSVIRLYTEIEFSVEECFEETDADWSYLVIAFPSSKSSVTDLVMKNIDEFRDQVFSLVVQQGSVSPTRIATVDVSEGLAGEVGVSDVIIASVKLLDRVPYIFSYKPMLDEPHPVPGENEKSFEDIETAEDCAELCSLEKGFHCKSFHHCDDHVCFLSPTEESDGKPVITTNNCSHWLEFATNRSFVDLPTSQAYKQILEAIRHGEFTVVILDKETEVQLGASEAILYRSPDPVGGVRKQFNLAARRTSLKHPDDSVEKIATLEECMALCATWRAYRCETFAYQFDDQRCLLSATHSADLNSTMTAAKSHSDLYDRTYLSEYKVVLGGVALNGTGVVIPEVDHLDTCA</sequence>
<proteinExistence type="predicted"/>